<evidence type="ECO:0000256" key="3">
    <source>
        <dbReference type="ARBA" id="ARBA00011048"/>
    </source>
</evidence>
<name>C5BCG8_EDWI9</name>
<dbReference type="HOGENOM" id="CLU_012153_1_1_6"/>
<keyword evidence="6" id="KW-0479">Metal-binding</keyword>
<dbReference type="InterPro" id="IPR051793">
    <property type="entry name" value="NADH:flavin_oxidoreductase"/>
</dbReference>
<dbReference type="InterPro" id="IPR013785">
    <property type="entry name" value="Aldolase_TIM"/>
</dbReference>
<reference evidence="12 13" key="2">
    <citation type="journal article" date="2012" name="J. Bacteriol.">
        <title>Genome Sequence of Edwardsiella ictaluri 93-146, a Strain Associated with a Natural Channel Catfish Outbreak of Enteric Septicemia of Catfish.</title>
        <authorList>
            <person name="Williams M.L."/>
            <person name="Gillaspy A.F."/>
            <person name="Dyer D.W."/>
            <person name="Thune R.L."/>
            <person name="Waldbieser G.C."/>
            <person name="Schuster S.C."/>
            <person name="Gipson J."/>
            <person name="Zaitshik J."/>
            <person name="Landry C."/>
            <person name="Banes M.M."/>
            <person name="Lawrence M.L."/>
        </authorList>
    </citation>
    <scope>NUCLEOTIDE SEQUENCE [LARGE SCALE GENOMIC DNA]</scope>
    <source>
        <strain evidence="12 13">93-146</strain>
    </source>
</reference>
<dbReference type="OrthoDB" id="8523426at2"/>
<organism evidence="12 13">
    <name type="scientific">Edwardsiella ictaluri (strain 93-146)</name>
    <dbReference type="NCBI Taxonomy" id="634503"/>
    <lineage>
        <taxon>Bacteria</taxon>
        <taxon>Pseudomonadati</taxon>
        <taxon>Pseudomonadota</taxon>
        <taxon>Gammaproteobacteria</taxon>
        <taxon>Enterobacterales</taxon>
        <taxon>Hafniaceae</taxon>
        <taxon>Edwardsiella</taxon>
    </lineage>
</organism>
<dbReference type="InterPro" id="IPR023753">
    <property type="entry name" value="FAD/NAD-binding_dom"/>
</dbReference>
<dbReference type="SUPFAM" id="SSF51395">
    <property type="entry name" value="FMN-linked oxidoreductases"/>
    <property type="match status" value="1"/>
</dbReference>
<evidence type="ECO:0000313" key="13">
    <source>
        <dbReference type="Proteomes" id="UP000001485"/>
    </source>
</evidence>
<evidence type="ECO:0000256" key="2">
    <source>
        <dbReference type="ARBA" id="ARBA00001966"/>
    </source>
</evidence>
<evidence type="ECO:0000256" key="4">
    <source>
        <dbReference type="ARBA" id="ARBA00022630"/>
    </source>
</evidence>
<dbReference type="InterPro" id="IPR036188">
    <property type="entry name" value="FAD/NAD-bd_sf"/>
</dbReference>
<evidence type="ECO:0000256" key="6">
    <source>
        <dbReference type="ARBA" id="ARBA00022723"/>
    </source>
</evidence>
<sequence>MAEYSHLLSPLALTPTLSLKNRIMKSPQSTMYWGEEYAMSDRVVDFYESIAQGGAGMIVIAGILWYPAHPGGVYGALFDDRYIAGMRRLVETLHRHDCVVFCQFHHTGPSAPSDEHGGRPFGSSTLEQAELSSPTPYLHATRGVTREEIALHRERYIEAAVRAYQAGFDGVEVHGAHGYFLQSFLSRVWNRREDEYGCQSIENRTRLMVEIIRGIKARLGEDFPVGVRINGEEFMAQGAMTLEESIQIAQALEQAGACYISVSGYGFGPLPMTYVPDYFPYPEPEPAMCPYMDRYRQEGVYAWGAAAIKPHVQIPVVAVGRMDEQRGERLLQEGKADIIAYGRMLWADPAFPNKLREGRPLDIVRCNRCATCEDPPRAARRCRVNPALGRERALAIYPAVQARRILVIGAGPAGMEAARVAALRGHRVTLCDAAPRLGGRLWLASMIKGSAVENVRPLVDYLIHQVRSISGIEICLNRTMNAEEVMTLQPDAVVVATGGNYALPDIPGIQRWNVRGVKSLSRLAAWPLRVFGPDLLNRLSRIALPLGSRIVILGGQIEGIQGAIFLAKRGKRVTVLEPSVQLGEGIPPRYRERALAWLQQHPRVTLHTGVCWQRIERDGAHFLTAEGEDRCEPCHSVLVLTRQSPATELADVLRVRGAEVHVIGSANGAQHSLIVDAMAQGREVGVML</sequence>
<evidence type="ECO:0000259" key="11">
    <source>
        <dbReference type="Pfam" id="PF07992"/>
    </source>
</evidence>
<feature type="domain" description="FAD/NAD(P)-binding" evidence="11">
    <location>
        <begin position="404"/>
        <end position="651"/>
    </location>
</feature>
<evidence type="ECO:0000256" key="8">
    <source>
        <dbReference type="ARBA" id="ARBA00023004"/>
    </source>
</evidence>
<dbReference type="RefSeq" id="WP_015870443.1">
    <property type="nucleotide sequence ID" value="NC_012779.2"/>
</dbReference>
<dbReference type="Proteomes" id="UP000001485">
    <property type="component" value="Chromosome"/>
</dbReference>
<dbReference type="PATRIC" id="fig|634503.3.peg.951"/>
<feature type="domain" description="NADH:flavin oxidoreductase/NADH oxidase N-terminal" evidence="10">
    <location>
        <begin position="7"/>
        <end position="254"/>
    </location>
</feature>
<keyword evidence="4" id="KW-0285">Flavoprotein</keyword>
<dbReference type="EMBL" id="CP001600">
    <property type="protein sequence ID" value="ACR68262.1"/>
    <property type="molecule type" value="Genomic_DNA"/>
</dbReference>
<evidence type="ECO:0000259" key="10">
    <source>
        <dbReference type="Pfam" id="PF00724"/>
    </source>
</evidence>
<evidence type="ECO:0000313" key="12">
    <source>
        <dbReference type="EMBL" id="ACR68262.1"/>
    </source>
</evidence>
<feature type="domain" description="NADH:flavin oxidoreductase/NADH oxidase N-terminal" evidence="10">
    <location>
        <begin position="306"/>
        <end position="361"/>
    </location>
</feature>
<dbReference type="Pfam" id="PF07992">
    <property type="entry name" value="Pyr_redox_2"/>
    <property type="match status" value="1"/>
</dbReference>
<dbReference type="Pfam" id="PF00724">
    <property type="entry name" value="Oxidored_FMN"/>
    <property type="match status" value="2"/>
</dbReference>
<comment type="similarity">
    <text evidence="3">In the N-terminal section; belongs to the NADH:flavin oxidoreductase/NADH oxidase family.</text>
</comment>
<dbReference type="Gene3D" id="3.40.50.720">
    <property type="entry name" value="NAD(P)-binding Rossmann-like Domain"/>
    <property type="match status" value="1"/>
</dbReference>
<protein>
    <submittedName>
        <fullName evidence="12">NADH:flavin oxidoreductase / NADH oxidase family</fullName>
        <ecNumber evidence="12">1.-.-.-</ecNumber>
    </submittedName>
</protein>
<dbReference type="PANTHER" id="PTHR42917:SF2">
    <property type="entry name" value="2,4-DIENOYL-COA REDUCTASE [(2E)-ENOYL-COA-PRODUCING]"/>
    <property type="match status" value="1"/>
</dbReference>
<dbReference type="Gene3D" id="3.20.20.70">
    <property type="entry name" value="Aldolase class I"/>
    <property type="match status" value="1"/>
</dbReference>
<dbReference type="AlphaFoldDB" id="C5BCG8"/>
<evidence type="ECO:0000256" key="1">
    <source>
        <dbReference type="ARBA" id="ARBA00001917"/>
    </source>
</evidence>
<dbReference type="SUPFAM" id="SSF51905">
    <property type="entry name" value="FAD/NAD(P)-binding domain"/>
    <property type="match status" value="1"/>
</dbReference>
<keyword evidence="9" id="KW-0411">Iron-sulfur</keyword>
<dbReference type="GO" id="GO:0016491">
    <property type="term" value="F:oxidoreductase activity"/>
    <property type="evidence" value="ECO:0007669"/>
    <property type="project" value="UniProtKB-KW"/>
</dbReference>
<dbReference type="KEGG" id="eic:NT01EI_1050"/>
<dbReference type="PRINTS" id="PR00368">
    <property type="entry name" value="FADPNR"/>
</dbReference>
<dbReference type="GO" id="GO:0051536">
    <property type="term" value="F:iron-sulfur cluster binding"/>
    <property type="evidence" value="ECO:0007669"/>
    <property type="project" value="UniProtKB-KW"/>
</dbReference>
<reference evidence="13" key="1">
    <citation type="submission" date="2009-03" db="EMBL/GenBank/DDBJ databases">
        <title>Complete genome sequence of Edwardsiella ictaluri 93-146.</title>
        <authorList>
            <person name="Williams M.L."/>
            <person name="Gillaspy A.F."/>
            <person name="Dyer D.W."/>
            <person name="Thune R.L."/>
            <person name="Waldbieser G.C."/>
            <person name="Schuster S.C."/>
            <person name="Gipson J."/>
            <person name="Zaitshik J."/>
            <person name="Landry C."/>
            <person name="Lawrence M.L."/>
        </authorList>
    </citation>
    <scope>NUCLEOTIDE SEQUENCE [LARGE SCALE GENOMIC DNA]</scope>
    <source>
        <strain evidence="13">93-146</strain>
    </source>
</reference>
<keyword evidence="5" id="KW-0288">FMN</keyword>
<dbReference type="InterPro" id="IPR001155">
    <property type="entry name" value="OxRdtase_FMN_N"/>
</dbReference>
<proteinExistence type="inferred from homology"/>
<comment type="cofactor">
    <cofactor evidence="2">
        <name>[4Fe-4S] cluster</name>
        <dbReference type="ChEBI" id="CHEBI:49883"/>
    </cofactor>
</comment>
<gene>
    <name evidence="12" type="ordered locus">NT01EI_1050</name>
</gene>
<dbReference type="GO" id="GO:0010181">
    <property type="term" value="F:FMN binding"/>
    <property type="evidence" value="ECO:0007669"/>
    <property type="project" value="InterPro"/>
</dbReference>
<dbReference type="GO" id="GO:0046872">
    <property type="term" value="F:metal ion binding"/>
    <property type="evidence" value="ECO:0007669"/>
    <property type="project" value="UniProtKB-KW"/>
</dbReference>
<dbReference type="PRINTS" id="PR00411">
    <property type="entry name" value="PNDRDTASEI"/>
</dbReference>
<evidence type="ECO:0000256" key="9">
    <source>
        <dbReference type="ARBA" id="ARBA00023014"/>
    </source>
</evidence>
<dbReference type="EC" id="1.-.-.-" evidence="12"/>
<dbReference type="GeneID" id="69538085"/>
<keyword evidence="8" id="KW-0408">Iron</keyword>
<accession>C5BCG8</accession>
<dbReference type="PANTHER" id="PTHR42917">
    <property type="entry name" value="2,4-DIENOYL-COA REDUCTASE"/>
    <property type="match status" value="1"/>
</dbReference>
<keyword evidence="7 12" id="KW-0560">Oxidoreductase</keyword>
<evidence type="ECO:0000256" key="7">
    <source>
        <dbReference type="ARBA" id="ARBA00023002"/>
    </source>
</evidence>
<dbReference type="Gene3D" id="3.50.50.60">
    <property type="entry name" value="FAD/NAD(P)-binding domain"/>
    <property type="match status" value="1"/>
</dbReference>
<dbReference type="CDD" id="cd02803">
    <property type="entry name" value="OYE_like_FMN_family"/>
    <property type="match status" value="1"/>
</dbReference>
<evidence type="ECO:0000256" key="5">
    <source>
        <dbReference type="ARBA" id="ARBA00022643"/>
    </source>
</evidence>
<comment type="cofactor">
    <cofactor evidence="1">
        <name>FMN</name>
        <dbReference type="ChEBI" id="CHEBI:58210"/>
    </cofactor>
</comment>